<feature type="region of interest" description="Disordered" evidence="2">
    <location>
        <begin position="1096"/>
        <end position="1126"/>
    </location>
</feature>
<feature type="coiled-coil region" evidence="1">
    <location>
        <begin position="1594"/>
        <end position="1635"/>
    </location>
</feature>
<feature type="compositionally biased region" description="Low complexity" evidence="2">
    <location>
        <begin position="895"/>
        <end position="911"/>
    </location>
</feature>
<feature type="compositionally biased region" description="Polar residues" evidence="2">
    <location>
        <begin position="260"/>
        <end position="274"/>
    </location>
</feature>
<dbReference type="OrthoDB" id="10476433at2759"/>
<dbReference type="InParanoid" id="D7FYL1"/>
<feature type="compositionally biased region" description="Low complexity" evidence="2">
    <location>
        <begin position="733"/>
        <end position="746"/>
    </location>
</feature>
<keyword evidence="1" id="KW-0175">Coiled coil</keyword>
<feature type="region of interest" description="Disordered" evidence="2">
    <location>
        <begin position="416"/>
        <end position="453"/>
    </location>
</feature>
<protein>
    <submittedName>
        <fullName evidence="3">Uncharacterized protein</fullName>
    </submittedName>
</protein>
<feature type="compositionally biased region" description="Low complexity" evidence="2">
    <location>
        <begin position="282"/>
        <end position="297"/>
    </location>
</feature>
<dbReference type="OMA" id="HARERDQ"/>
<feature type="compositionally biased region" description="Basic and acidic residues" evidence="2">
    <location>
        <begin position="9"/>
        <end position="20"/>
    </location>
</feature>
<feature type="compositionally biased region" description="Polar residues" evidence="2">
    <location>
        <begin position="216"/>
        <end position="226"/>
    </location>
</feature>
<feature type="compositionally biased region" description="Low complexity" evidence="2">
    <location>
        <begin position="325"/>
        <end position="346"/>
    </location>
</feature>
<dbReference type="Proteomes" id="UP000002630">
    <property type="component" value="Linkage Group LG15"/>
</dbReference>
<accession>D7FYL1</accession>
<feature type="compositionally biased region" description="Low complexity" evidence="2">
    <location>
        <begin position="236"/>
        <end position="259"/>
    </location>
</feature>
<dbReference type="PANTHER" id="PTHR48125:SF10">
    <property type="entry name" value="OS12G0136300 PROTEIN"/>
    <property type="match status" value="1"/>
</dbReference>
<evidence type="ECO:0000313" key="3">
    <source>
        <dbReference type="EMBL" id="CBJ32553.1"/>
    </source>
</evidence>
<evidence type="ECO:0000256" key="1">
    <source>
        <dbReference type="SAM" id="Coils"/>
    </source>
</evidence>
<feature type="compositionally biased region" description="Polar residues" evidence="2">
    <location>
        <begin position="508"/>
        <end position="525"/>
    </location>
</feature>
<feature type="compositionally biased region" description="Low complexity" evidence="2">
    <location>
        <begin position="713"/>
        <end position="722"/>
    </location>
</feature>
<feature type="coiled-coil region" evidence="1">
    <location>
        <begin position="1320"/>
        <end position="1347"/>
    </location>
</feature>
<keyword evidence="4" id="KW-1185">Reference proteome</keyword>
<feature type="region of interest" description="Disordered" evidence="2">
    <location>
        <begin position="639"/>
        <end position="911"/>
    </location>
</feature>
<proteinExistence type="predicted"/>
<feature type="region of interest" description="Disordered" evidence="2">
    <location>
        <begin position="205"/>
        <end position="374"/>
    </location>
</feature>
<feature type="coiled-coil region" evidence="1">
    <location>
        <begin position="939"/>
        <end position="1002"/>
    </location>
</feature>
<feature type="compositionally biased region" description="Basic and acidic residues" evidence="2">
    <location>
        <begin position="871"/>
        <end position="884"/>
    </location>
</feature>
<dbReference type="PANTHER" id="PTHR48125">
    <property type="entry name" value="LP07818P1"/>
    <property type="match status" value="1"/>
</dbReference>
<feature type="coiled-coil region" evidence="1">
    <location>
        <begin position="1507"/>
        <end position="1568"/>
    </location>
</feature>
<dbReference type="EMBL" id="FN649740">
    <property type="protein sequence ID" value="CBJ32553.1"/>
    <property type="molecule type" value="Genomic_DNA"/>
</dbReference>
<dbReference type="STRING" id="2880.D7FYL1"/>
<sequence length="1999" mass="213023">MKPVGRGESSGERVKRKEPGIEELGGPAMRSHISTEAMERSLWGSFTHQQIFMKDFIAGRYREAKQKKQTRKKSNPAVCLYVFRGGVVTLCLHPNDLQQAWRWGLDKEELLVPVTKDEFFKSFQRGDWRHSLVTLPATSSERAHLVAVIRQKSKVEIAIVNKRTLRDVEYFNSLHDIRRQAIARHEGSDDSSSSDFSLTRAGRTIAEGTVGGRGPTANNGAPATSSPRRRPFRRVATMAARPEARAGAGATGAGTDTSAQQQPSSRSNWSTVGSSHGGALVARGSSRNNRRVGSVASGSGGDSDGFHATMHTTRRRERWACQPPTTAATSRTSVTSTTASGVRRSALVTRDSSSKSAGKESPGGGFAGRRDGNVPTARVTKVSFEVAGGGDGRGHRSGAVLQSAASLARMSRFLPPKINTNRSDRSGKHPATAGTAQFHSISRSGTRNICGGATAAPRMVSSSAASSSAPTIGNGAESCKMAPQSVYNIARPTSPSAAWKMGGGGSVANDSDSGIQDTPSTSTAGVSTLVSGAALDRVRTTDCVGDSGIQDTPSTSTAGASALLSVATLDRARTTGCVVVVANGPKDDTIVGEGGDGSDTDRFGVTSVGTPLPSTLVIAEGSDGTCNGLTLADRSLVFGTLSESEEEPEEEETKEEGYLREEKYNEPQAGLTDRRPQETECGKGAAPSNPGEVISIAATEASPSTPPSPSVSPVPNGSVVGSATGRATEHSESSTSSASPQPEQAPVLADTAENMGATDFHEKEPAEAPVAMAEQKDEVGLQETDKPGATRYPPLSPPPSSQLPNKVVTTGVVRKNDATGVQDTEEPAGPSRSPPTTTLASSSPPPLSSPSGQAISLPEDAIGGVAMGVVRKNDATGVQHKEEPAGPSRSPSTPPLASSCPSSLSSPPGQSISLSEVAAWGETAVSEEEVHLLDIELAVRRKDRALQEAQCQIELLLREKGAASDEAARDTKLQLREKDEALKIAEEMLRRSAERQRELNTQLAKSLHEVSLRETELETALRKRGEEDKRGNEENKKIQAAMRQVEEEAALAHTKFESLREHATREVLAAQQKATEEVGRAQLRYESLCERTMRESAAAEERANREAEAVQEKAREEARGADDRYNALHAHTVDKLAEREQAERQLSELNENMEREVLRLTKELGSCSKSRNYALVMLGKQSELKAEAVKEAEDLRRKLAAAEFESAADLAETRLTAHNKEQSLQQELLRSCQQTAEVKQIAEDAVASVQQGEMKYAEYQAAAGARVAAAEVRVTDLNERLADMHEQETTAAGAASEHALMLQERIEALGEDLEDIADHAAAADDRSAAAEARVTDLNERIAVLQRQATVAGGEASERATMLQERIGLLGEDLSGVTDRAAAAHARSTAAEARVTDLNERIAVLQRQATVAAGAASEHTSMLQERVGLLGEDLAGMTDRAAAADVRSTTAEARVTDVNERIAVLQRQTAVMAGAASQHATMLQDRIEALREGLAGTTDRAAAADVRSTTAEARVADLNERIAILQQQATVAAGEGGMTDRAAAADVRSTAAEARVTDLNERIAVLQRQATKSAGEAGEHASMLQDRMELLGQDLAGMTDRAAAAEARSTAAEERVADLNERLHALQRRATAVTAAGEASEHATMLQEGAEALSQDLRGMTDATVAESRAASLATSAGFSAAGAETTNEVMDDNDDELISRALERVASVDLSIARYAEASAELRRVADWAPEVTTNETPRSRARSQGIEVAAVGRVAGAEVRTVELGIGNARLCALAVTGNEESKEEGVGEEVRARRLHLSAENSHFEHEVADGYASPHERARWEDDARLEGTVEGEAERESANGCHWRAAMADLREIDVRMERLQPIIEAGGEWLRLQRSKDEEGWGYESAASSRASEALARRVSRLEDWRDGLEEWRNAANEQRRAETDALLRFSDEARTTAGVFAGQRRPGALAEERASRTRRQGGAHRATESRPRGVEVPATPAAALSDGGANTRR</sequence>
<reference evidence="3 4" key="1">
    <citation type="journal article" date="2010" name="Nature">
        <title>The Ectocarpus genome and the independent evolution of multicellularity in brown algae.</title>
        <authorList>
            <person name="Cock J.M."/>
            <person name="Sterck L."/>
            <person name="Rouze P."/>
            <person name="Scornet D."/>
            <person name="Allen A.E."/>
            <person name="Amoutzias G."/>
            <person name="Anthouard V."/>
            <person name="Artiguenave F."/>
            <person name="Aury J.M."/>
            <person name="Badger J.H."/>
            <person name="Beszteri B."/>
            <person name="Billiau K."/>
            <person name="Bonnet E."/>
            <person name="Bothwell J.H."/>
            <person name="Bowler C."/>
            <person name="Boyen C."/>
            <person name="Brownlee C."/>
            <person name="Carrano C.J."/>
            <person name="Charrier B."/>
            <person name="Cho G.Y."/>
            <person name="Coelho S.M."/>
            <person name="Collen J."/>
            <person name="Corre E."/>
            <person name="Da Silva C."/>
            <person name="Delage L."/>
            <person name="Delaroque N."/>
            <person name="Dittami S.M."/>
            <person name="Doulbeau S."/>
            <person name="Elias M."/>
            <person name="Farnham G."/>
            <person name="Gachon C.M."/>
            <person name="Gschloessl B."/>
            <person name="Heesch S."/>
            <person name="Jabbari K."/>
            <person name="Jubin C."/>
            <person name="Kawai H."/>
            <person name="Kimura K."/>
            <person name="Kloareg B."/>
            <person name="Kupper F.C."/>
            <person name="Lang D."/>
            <person name="Le Bail A."/>
            <person name="Leblanc C."/>
            <person name="Lerouge P."/>
            <person name="Lohr M."/>
            <person name="Lopez P.J."/>
            <person name="Martens C."/>
            <person name="Maumus F."/>
            <person name="Michel G."/>
            <person name="Miranda-Saavedra D."/>
            <person name="Morales J."/>
            <person name="Moreau H."/>
            <person name="Motomura T."/>
            <person name="Nagasato C."/>
            <person name="Napoli C.A."/>
            <person name="Nelson D.R."/>
            <person name="Nyvall-Collen P."/>
            <person name="Peters A.F."/>
            <person name="Pommier C."/>
            <person name="Potin P."/>
            <person name="Poulain J."/>
            <person name="Quesneville H."/>
            <person name="Read B."/>
            <person name="Rensing S.A."/>
            <person name="Ritter A."/>
            <person name="Rousvoal S."/>
            <person name="Samanta M."/>
            <person name="Samson G."/>
            <person name="Schroeder D.C."/>
            <person name="Segurens B."/>
            <person name="Strittmatter M."/>
            <person name="Tonon T."/>
            <person name="Tregear J.W."/>
            <person name="Valentin K."/>
            <person name="von Dassow P."/>
            <person name="Yamagishi T."/>
            <person name="Van de Peer Y."/>
            <person name="Wincker P."/>
        </authorList>
    </citation>
    <scope>NUCLEOTIDE SEQUENCE [LARGE SCALE GENOMIC DNA]</scope>
    <source>
        <strain evidence="4">Ec32 / CCAP1310/4</strain>
    </source>
</reference>
<feature type="compositionally biased region" description="Basic and acidic residues" evidence="2">
    <location>
        <begin position="672"/>
        <end position="681"/>
    </location>
</feature>
<organism evidence="3 4">
    <name type="scientific">Ectocarpus siliculosus</name>
    <name type="common">Brown alga</name>
    <name type="synonym">Conferva siliculosa</name>
    <dbReference type="NCBI Taxonomy" id="2880"/>
    <lineage>
        <taxon>Eukaryota</taxon>
        <taxon>Sar</taxon>
        <taxon>Stramenopiles</taxon>
        <taxon>Ochrophyta</taxon>
        <taxon>PX clade</taxon>
        <taxon>Phaeophyceae</taxon>
        <taxon>Ectocarpales</taxon>
        <taxon>Ectocarpaceae</taxon>
        <taxon>Ectocarpus</taxon>
    </lineage>
</organism>
<feature type="compositionally biased region" description="Polar residues" evidence="2">
    <location>
        <begin position="434"/>
        <end position="447"/>
    </location>
</feature>
<evidence type="ECO:0000313" key="4">
    <source>
        <dbReference type="Proteomes" id="UP000002630"/>
    </source>
</evidence>
<feature type="compositionally biased region" description="Acidic residues" evidence="2">
    <location>
        <begin position="643"/>
        <end position="654"/>
    </location>
</feature>
<feature type="compositionally biased region" description="Basic and acidic residues" evidence="2">
    <location>
        <begin position="655"/>
        <end position="665"/>
    </location>
</feature>
<name>D7FYL1_ECTSI</name>
<evidence type="ECO:0000256" key="2">
    <source>
        <dbReference type="SAM" id="MobiDB-lite"/>
    </source>
</evidence>
<dbReference type="EMBL" id="FN648538">
    <property type="protein sequence ID" value="CBJ32553.1"/>
    <property type="molecule type" value="Genomic_DNA"/>
</dbReference>
<feature type="compositionally biased region" description="Low complexity" evidence="2">
    <location>
        <begin position="830"/>
        <end position="842"/>
    </location>
</feature>
<feature type="region of interest" description="Disordered" evidence="2">
    <location>
        <begin position="495"/>
        <end position="525"/>
    </location>
</feature>
<gene>
    <name evidence="3" type="ORF">Esi_0346_0039</name>
</gene>
<feature type="region of interest" description="Disordered" evidence="2">
    <location>
        <begin position="1"/>
        <end position="30"/>
    </location>
</feature>
<feature type="region of interest" description="Disordered" evidence="2">
    <location>
        <begin position="1943"/>
        <end position="1999"/>
    </location>
</feature>
<feature type="compositionally biased region" description="Basic and acidic residues" evidence="2">
    <location>
        <begin position="774"/>
        <end position="788"/>
    </location>
</feature>